<comment type="caution">
    <text evidence="1">The sequence shown here is derived from an EMBL/GenBank/DDBJ whole genome shotgun (WGS) entry which is preliminary data.</text>
</comment>
<keyword evidence="2" id="KW-1185">Reference proteome</keyword>
<dbReference type="EMBL" id="VWNE01000063">
    <property type="protein sequence ID" value="KAA8474326.1"/>
    <property type="molecule type" value="Genomic_DNA"/>
</dbReference>
<dbReference type="AlphaFoldDB" id="A0A5M9GIN0"/>
<sequence>MKKGKKILAFEQLEAEMELITKDQLAAFMGGSSTGIRVAIDSNGPYLIDQEIYTAGDGSFYKKVSFDGYSWTDIPMYQGRIDGGTGGTGGIGESEETYVHPMLSQYATHGQPLPSTWLGGASVRTDSEGDSYYQDNTGRVHYVMNTSIIWDSLVGSLSEAASWGAIFGYFKDMFGSGGSFGNAAAGAGYGAAFAVEGDIMAEWWRSFGNKTMYVGSDGQEHYIGGSTGH</sequence>
<evidence type="ECO:0000313" key="2">
    <source>
        <dbReference type="Proteomes" id="UP000322918"/>
    </source>
</evidence>
<proteinExistence type="predicted"/>
<name>A0A5M9GIN0_9SPHI</name>
<dbReference type="Proteomes" id="UP000322918">
    <property type="component" value="Unassembled WGS sequence"/>
</dbReference>
<protein>
    <submittedName>
        <fullName evidence="1">Uncharacterized protein</fullName>
    </submittedName>
</protein>
<evidence type="ECO:0000313" key="1">
    <source>
        <dbReference type="EMBL" id="KAA8474326.1"/>
    </source>
</evidence>
<reference evidence="1 2" key="1">
    <citation type="submission" date="2019-09" db="EMBL/GenBank/DDBJ databases">
        <title>Pararcticibacter amylolyticus gen. nov., sp. nov., isolated from a rottenly hemp rope, and reclassification of Pedobacter tournemirensis as Pararcticibacter tournemirensis comb. nov.</title>
        <authorList>
            <person name="Cai Y."/>
        </authorList>
    </citation>
    <scope>NUCLEOTIDE SEQUENCE [LARGE SCALE GENOMIC DNA]</scope>
    <source>
        <strain evidence="1 2">TF5-37.2-LB10</strain>
    </source>
</reference>
<organism evidence="1 2">
    <name type="scientific">Arcticibacter tournemirensis</name>
    <dbReference type="NCBI Taxonomy" id="699437"/>
    <lineage>
        <taxon>Bacteria</taxon>
        <taxon>Pseudomonadati</taxon>
        <taxon>Bacteroidota</taxon>
        <taxon>Sphingobacteriia</taxon>
        <taxon>Sphingobacteriales</taxon>
        <taxon>Sphingobacteriaceae</taxon>
        <taxon>Arcticibacter</taxon>
    </lineage>
</organism>
<gene>
    <name evidence="1" type="ORF">F1649_22275</name>
</gene>
<dbReference type="RefSeq" id="WP_141815798.1">
    <property type="nucleotide sequence ID" value="NZ_VFPL01000001.1"/>
</dbReference>
<accession>A0A5M9GIN0</accession>